<proteinExistence type="predicted"/>
<dbReference type="SUPFAM" id="SSF52540">
    <property type="entry name" value="P-loop containing nucleoside triphosphate hydrolases"/>
    <property type="match status" value="1"/>
</dbReference>
<reference evidence="2" key="1">
    <citation type="submission" date="2022-08" db="UniProtKB">
        <authorList>
            <consortium name="EnsemblMetazoa"/>
        </authorList>
    </citation>
    <scope>IDENTIFICATION</scope>
    <source>
        <strain evidence="2">Israel</strain>
    </source>
</reference>
<dbReference type="VEuPathDB" id="VectorBase:PPAPM1_000557"/>
<dbReference type="VEuPathDB" id="VectorBase:PPAI001620"/>
<dbReference type="AlphaFoldDB" id="A0A1B0D2P7"/>
<dbReference type="PANTHER" id="PTHR10887">
    <property type="entry name" value="DNA2/NAM7 HELICASE FAMILY"/>
    <property type="match status" value="1"/>
</dbReference>
<dbReference type="InterPro" id="IPR027417">
    <property type="entry name" value="P-loop_NTPase"/>
</dbReference>
<evidence type="ECO:0000313" key="3">
    <source>
        <dbReference type="Proteomes" id="UP000092462"/>
    </source>
</evidence>
<organism evidence="2 3">
    <name type="scientific">Phlebotomus papatasi</name>
    <name type="common">Sandfly</name>
    <dbReference type="NCBI Taxonomy" id="29031"/>
    <lineage>
        <taxon>Eukaryota</taxon>
        <taxon>Metazoa</taxon>
        <taxon>Ecdysozoa</taxon>
        <taxon>Arthropoda</taxon>
        <taxon>Hexapoda</taxon>
        <taxon>Insecta</taxon>
        <taxon>Pterygota</taxon>
        <taxon>Neoptera</taxon>
        <taxon>Endopterygota</taxon>
        <taxon>Diptera</taxon>
        <taxon>Nematocera</taxon>
        <taxon>Psychodoidea</taxon>
        <taxon>Psychodidae</taxon>
        <taxon>Phlebotomus</taxon>
        <taxon>Phlebotomus</taxon>
    </lineage>
</organism>
<dbReference type="GO" id="GO:0005829">
    <property type="term" value="C:cytosol"/>
    <property type="evidence" value="ECO:0007669"/>
    <property type="project" value="TreeGrafter"/>
</dbReference>
<dbReference type="EnsemblMetazoa" id="PPAI001620-RA">
    <property type="protein sequence ID" value="PPAI001620-PA"/>
    <property type="gene ID" value="PPAI001620"/>
</dbReference>
<dbReference type="GO" id="GO:0043186">
    <property type="term" value="C:P granule"/>
    <property type="evidence" value="ECO:0007669"/>
    <property type="project" value="TreeGrafter"/>
</dbReference>
<evidence type="ECO:0000259" key="1">
    <source>
        <dbReference type="Pfam" id="PF13087"/>
    </source>
</evidence>
<accession>A0A1B0D2P7</accession>
<dbReference type="Proteomes" id="UP000092462">
    <property type="component" value="Unassembled WGS sequence"/>
</dbReference>
<sequence>MSNMSKLRSILNMLCTELTYHVSCKTVQDDNSPSWYNPEEVKRVAFYIDKLIRRKRINGRAITQKCIGVITPYKKQCQEIMIECKKRKWENIDVGSVEQFQGQEKPIIIMSTVRSRTPGVGFLNNPKRLNVALTRAQALLIIVGDTDTLKIDPTWRQFIDFCMRNNVLKVIKAENGITQLDNRLIQQNRPSEASPLHTRIWQIASTIVVVFPVPGGPKRM</sequence>
<name>A0A1B0D2P7_PHLPP</name>
<dbReference type="InterPro" id="IPR041679">
    <property type="entry name" value="DNA2/NAM7-like_C"/>
</dbReference>
<dbReference type="InterPro" id="IPR045055">
    <property type="entry name" value="DNA2/NAM7-like"/>
</dbReference>
<dbReference type="InterPro" id="IPR047187">
    <property type="entry name" value="SF1_C_Upf1"/>
</dbReference>
<keyword evidence="3" id="KW-1185">Reference proteome</keyword>
<dbReference type="CDD" id="cd18808">
    <property type="entry name" value="SF1_C_Upf1"/>
    <property type="match status" value="1"/>
</dbReference>
<dbReference type="GO" id="GO:0035194">
    <property type="term" value="P:regulatory ncRNA-mediated post-transcriptional gene silencing"/>
    <property type="evidence" value="ECO:0007669"/>
    <property type="project" value="TreeGrafter"/>
</dbReference>
<dbReference type="Pfam" id="PF13087">
    <property type="entry name" value="AAA_12"/>
    <property type="match status" value="1"/>
</dbReference>
<dbReference type="Gene3D" id="3.40.50.300">
    <property type="entry name" value="P-loop containing nucleotide triphosphate hydrolases"/>
    <property type="match status" value="1"/>
</dbReference>
<dbReference type="PANTHER" id="PTHR10887:SF419">
    <property type="entry name" value="RNA HELICASE MOV10L1"/>
    <property type="match status" value="1"/>
</dbReference>
<dbReference type="EMBL" id="AJVK01023047">
    <property type="status" value="NOT_ANNOTATED_CDS"/>
    <property type="molecule type" value="Genomic_DNA"/>
</dbReference>
<evidence type="ECO:0000313" key="2">
    <source>
        <dbReference type="EnsemblMetazoa" id="PPAI001620-PA"/>
    </source>
</evidence>
<protein>
    <recommendedName>
        <fullName evidence="1">DNA2/NAM7 helicase-like C-terminal domain-containing protein</fullName>
    </recommendedName>
</protein>
<feature type="domain" description="DNA2/NAM7 helicase-like C-terminal" evidence="1">
    <location>
        <begin position="17"/>
        <end position="146"/>
    </location>
</feature>